<feature type="chain" id="PRO_5043427804" evidence="1">
    <location>
        <begin position="25"/>
        <end position="124"/>
    </location>
</feature>
<dbReference type="AlphaFoldDB" id="A0AAV4HEN9"/>
<reference evidence="2 3" key="1">
    <citation type="journal article" date="2021" name="Elife">
        <title>Chloroplast acquisition without the gene transfer in kleptoplastic sea slugs, Plakobranchus ocellatus.</title>
        <authorList>
            <person name="Maeda T."/>
            <person name="Takahashi S."/>
            <person name="Yoshida T."/>
            <person name="Shimamura S."/>
            <person name="Takaki Y."/>
            <person name="Nagai Y."/>
            <person name="Toyoda A."/>
            <person name="Suzuki Y."/>
            <person name="Arimoto A."/>
            <person name="Ishii H."/>
            <person name="Satoh N."/>
            <person name="Nishiyama T."/>
            <person name="Hasebe M."/>
            <person name="Maruyama T."/>
            <person name="Minagawa J."/>
            <person name="Obokata J."/>
            <person name="Shigenobu S."/>
        </authorList>
    </citation>
    <scope>NUCLEOTIDE SEQUENCE [LARGE SCALE GENOMIC DNA]</scope>
</reference>
<sequence>MKQRRHRAWSLLFHITLAFVLVTCHNEKIRRDIGEGDDDNDDDNYDGENEGIIEEYIIARENAEYELEDFYKTATPGLHPDLNSEAMQELRETRELLMQMDGLPLTELTDLLRGDPGLALEAAD</sequence>
<dbReference type="EMBL" id="BMAT01001966">
    <property type="protein sequence ID" value="GFR96388.1"/>
    <property type="molecule type" value="Genomic_DNA"/>
</dbReference>
<gene>
    <name evidence="2" type="ORF">ElyMa_000967800</name>
</gene>
<evidence type="ECO:0000256" key="1">
    <source>
        <dbReference type="SAM" id="SignalP"/>
    </source>
</evidence>
<organism evidence="2 3">
    <name type="scientific">Elysia marginata</name>
    <dbReference type="NCBI Taxonomy" id="1093978"/>
    <lineage>
        <taxon>Eukaryota</taxon>
        <taxon>Metazoa</taxon>
        <taxon>Spiralia</taxon>
        <taxon>Lophotrochozoa</taxon>
        <taxon>Mollusca</taxon>
        <taxon>Gastropoda</taxon>
        <taxon>Heterobranchia</taxon>
        <taxon>Euthyneura</taxon>
        <taxon>Panpulmonata</taxon>
        <taxon>Sacoglossa</taxon>
        <taxon>Placobranchoidea</taxon>
        <taxon>Plakobranchidae</taxon>
        <taxon>Elysia</taxon>
    </lineage>
</organism>
<feature type="signal peptide" evidence="1">
    <location>
        <begin position="1"/>
        <end position="24"/>
    </location>
</feature>
<evidence type="ECO:0000313" key="3">
    <source>
        <dbReference type="Proteomes" id="UP000762676"/>
    </source>
</evidence>
<evidence type="ECO:0000313" key="2">
    <source>
        <dbReference type="EMBL" id="GFR96388.1"/>
    </source>
</evidence>
<dbReference type="Proteomes" id="UP000762676">
    <property type="component" value="Unassembled WGS sequence"/>
</dbReference>
<comment type="caution">
    <text evidence="2">The sequence shown here is derived from an EMBL/GenBank/DDBJ whole genome shotgun (WGS) entry which is preliminary data.</text>
</comment>
<protein>
    <submittedName>
        <fullName evidence="2">Uncharacterized protein</fullName>
    </submittedName>
</protein>
<name>A0AAV4HEN9_9GAST</name>
<keyword evidence="1" id="KW-0732">Signal</keyword>
<proteinExistence type="predicted"/>
<accession>A0AAV4HEN9</accession>
<keyword evidence="3" id="KW-1185">Reference proteome</keyword>